<dbReference type="GO" id="GO:0006355">
    <property type="term" value="P:regulation of DNA-templated transcription"/>
    <property type="evidence" value="ECO:0007669"/>
    <property type="project" value="InterPro"/>
</dbReference>
<comment type="catalytic activity">
    <reaction evidence="1">
        <text>ATP + protein L-histidine = ADP + protein N-phospho-L-histidine.</text>
        <dbReference type="EC" id="2.7.13.3"/>
    </reaction>
</comment>
<dbReference type="GO" id="GO:0000155">
    <property type="term" value="F:phosphorelay sensor kinase activity"/>
    <property type="evidence" value="ECO:0007669"/>
    <property type="project" value="InterPro"/>
</dbReference>
<feature type="transmembrane region" description="Helical" evidence="9">
    <location>
        <begin position="113"/>
        <end position="135"/>
    </location>
</feature>
<keyword evidence="8" id="KW-0902">Two-component regulatory system</keyword>
<dbReference type="EC" id="2.7.13.3" evidence="2"/>
<dbReference type="InterPro" id="IPR005467">
    <property type="entry name" value="His_kinase_dom"/>
</dbReference>
<dbReference type="Gene3D" id="3.30.450.20">
    <property type="entry name" value="PAS domain"/>
    <property type="match status" value="1"/>
</dbReference>
<dbReference type="PATRIC" id="fig|1121305.3.peg.904"/>
<dbReference type="Pfam" id="PF00989">
    <property type="entry name" value="PAS"/>
    <property type="match status" value="1"/>
</dbReference>
<keyword evidence="7" id="KW-0067">ATP-binding</keyword>
<dbReference type="RefSeq" id="WP_061857788.1">
    <property type="nucleotide sequence ID" value="NZ_LTBB01000003.1"/>
</dbReference>
<evidence type="ECO:0000256" key="8">
    <source>
        <dbReference type="ARBA" id="ARBA00023012"/>
    </source>
</evidence>
<dbReference type="PRINTS" id="PR00344">
    <property type="entry name" value="BCTRLSENSOR"/>
</dbReference>
<dbReference type="InterPro" id="IPR033425">
    <property type="entry name" value="MASE3"/>
</dbReference>
<name>A0A151APU7_9CLOT</name>
<keyword evidence="9" id="KW-0812">Transmembrane</keyword>
<feature type="transmembrane region" description="Helical" evidence="9">
    <location>
        <begin position="147"/>
        <end position="167"/>
    </location>
</feature>
<comment type="caution">
    <text evidence="11">The sequence shown here is derived from an EMBL/GenBank/DDBJ whole genome shotgun (WGS) entry which is preliminary data.</text>
</comment>
<dbReference type="PANTHER" id="PTHR43547">
    <property type="entry name" value="TWO-COMPONENT HISTIDINE KINASE"/>
    <property type="match status" value="1"/>
</dbReference>
<dbReference type="SUPFAM" id="SSF55874">
    <property type="entry name" value="ATPase domain of HSP90 chaperone/DNA topoisomerase II/histidine kinase"/>
    <property type="match status" value="1"/>
</dbReference>
<evidence type="ECO:0000256" key="3">
    <source>
        <dbReference type="ARBA" id="ARBA00022553"/>
    </source>
</evidence>
<dbReference type="AlphaFoldDB" id="A0A151APU7"/>
<keyword evidence="9" id="KW-0472">Membrane</keyword>
<dbReference type="EMBL" id="LTBB01000003">
    <property type="protein sequence ID" value="KYH29658.1"/>
    <property type="molecule type" value="Genomic_DNA"/>
</dbReference>
<keyword evidence="6 11" id="KW-0418">Kinase</keyword>
<dbReference type="CDD" id="cd16922">
    <property type="entry name" value="HATPase_EvgS-ArcB-TorS-like"/>
    <property type="match status" value="1"/>
</dbReference>
<dbReference type="SMART" id="SM00387">
    <property type="entry name" value="HATPase_c"/>
    <property type="match status" value="1"/>
</dbReference>
<dbReference type="Gene3D" id="1.10.287.130">
    <property type="match status" value="1"/>
</dbReference>
<dbReference type="PANTHER" id="PTHR43547:SF2">
    <property type="entry name" value="HYBRID SIGNAL TRANSDUCTION HISTIDINE KINASE C"/>
    <property type="match status" value="1"/>
</dbReference>
<dbReference type="CDD" id="cd00082">
    <property type="entry name" value="HisKA"/>
    <property type="match status" value="1"/>
</dbReference>
<feature type="transmembrane region" description="Helical" evidence="9">
    <location>
        <begin position="213"/>
        <end position="232"/>
    </location>
</feature>
<dbReference type="PROSITE" id="PS50109">
    <property type="entry name" value="HIS_KIN"/>
    <property type="match status" value="1"/>
</dbReference>
<dbReference type="STRING" id="1121305.CLCOL_08890"/>
<dbReference type="GO" id="GO:0005524">
    <property type="term" value="F:ATP binding"/>
    <property type="evidence" value="ECO:0007669"/>
    <property type="project" value="UniProtKB-KW"/>
</dbReference>
<dbReference type="InterPro" id="IPR036097">
    <property type="entry name" value="HisK_dim/P_sf"/>
</dbReference>
<dbReference type="InterPro" id="IPR003594">
    <property type="entry name" value="HATPase_dom"/>
</dbReference>
<dbReference type="SUPFAM" id="SSF55785">
    <property type="entry name" value="PYP-like sensor domain (PAS domain)"/>
    <property type="match status" value="1"/>
</dbReference>
<evidence type="ECO:0000256" key="5">
    <source>
        <dbReference type="ARBA" id="ARBA00022741"/>
    </source>
</evidence>
<dbReference type="Gene3D" id="3.30.565.10">
    <property type="entry name" value="Histidine kinase-like ATPase, C-terminal domain"/>
    <property type="match status" value="1"/>
</dbReference>
<evidence type="ECO:0000256" key="4">
    <source>
        <dbReference type="ARBA" id="ARBA00022679"/>
    </source>
</evidence>
<feature type="transmembrane region" description="Helical" evidence="9">
    <location>
        <begin position="179"/>
        <end position="201"/>
    </location>
</feature>
<dbReference type="SMART" id="SM00388">
    <property type="entry name" value="HisKA"/>
    <property type="match status" value="1"/>
</dbReference>
<dbReference type="InterPro" id="IPR013767">
    <property type="entry name" value="PAS_fold"/>
</dbReference>
<dbReference type="InterPro" id="IPR036890">
    <property type="entry name" value="HATPase_C_sf"/>
</dbReference>
<dbReference type="Proteomes" id="UP000075374">
    <property type="component" value="Unassembled WGS sequence"/>
</dbReference>
<evidence type="ECO:0000313" key="11">
    <source>
        <dbReference type="EMBL" id="KYH29658.1"/>
    </source>
</evidence>
<proteinExistence type="predicted"/>
<feature type="transmembrane region" description="Helical" evidence="9">
    <location>
        <begin position="44"/>
        <end position="69"/>
    </location>
</feature>
<dbReference type="Pfam" id="PF02518">
    <property type="entry name" value="HATPase_c"/>
    <property type="match status" value="1"/>
</dbReference>
<feature type="domain" description="Histidine kinase" evidence="10">
    <location>
        <begin position="460"/>
        <end position="681"/>
    </location>
</feature>
<protein>
    <recommendedName>
        <fullName evidence="2">histidine kinase</fullName>
        <ecNumber evidence="2">2.7.13.3</ecNumber>
    </recommendedName>
</protein>
<evidence type="ECO:0000256" key="1">
    <source>
        <dbReference type="ARBA" id="ARBA00000085"/>
    </source>
</evidence>
<dbReference type="Pfam" id="PF00512">
    <property type="entry name" value="HisKA"/>
    <property type="match status" value="1"/>
</dbReference>
<evidence type="ECO:0000313" key="12">
    <source>
        <dbReference type="Proteomes" id="UP000075374"/>
    </source>
</evidence>
<keyword evidence="5" id="KW-0547">Nucleotide-binding</keyword>
<dbReference type="InterPro" id="IPR003661">
    <property type="entry name" value="HisK_dim/P_dom"/>
</dbReference>
<dbReference type="NCBIfam" id="TIGR00229">
    <property type="entry name" value="sensory_box"/>
    <property type="match status" value="1"/>
</dbReference>
<organism evidence="11 12">
    <name type="scientific">Clostridium colicanis DSM 13634</name>
    <dbReference type="NCBI Taxonomy" id="1121305"/>
    <lineage>
        <taxon>Bacteria</taxon>
        <taxon>Bacillati</taxon>
        <taxon>Bacillota</taxon>
        <taxon>Clostridia</taxon>
        <taxon>Eubacteriales</taxon>
        <taxon>Clostridiaceae</taxon>
        <taxon>Clostridium</taxon>
    </lineage>
</organism>
<sequence>MSFVNDIDSDNKCHRDILHIISVNISILGIISIFLINIGFRNYLLFHIIIEIFISLISFDIFIVALNTYKNSKNNFLMTLGAAYAFVGLLYIIHTLFYKGMGIFDSSLPLMDIATQLCLSAKYIEAISLLIACVLFHKSHKILVPKVILEIYAIIVSIILITIRFGVFPKCLIDGVGFTSFKIISEYVICLVLIFSIFFLFKAKRCMNSLVFTYMNLSILVAIISEIMFTLYNNHYVVANMIGHIFKAISFYFIHNAIIEIGLKNPYKLLFDQLEEASYNLEKKNFELNKIIKQLEAENKHRQYIERVIMNNEQCYNLLIESSKEAIFVHVDGRIIFANGGLVNLIRASDLKDIIGRKVVDLIPENLRYEVSNMIKKQYNKLRGEFCYETKLKKYTGEVIDVDVRSTCFNYNGVISALTIVRDISEKKQIEKLKVDFEKNRKKLNESLEFNKRITEFFSNISHELKTPLNVIFGSVQVLELYNKKGMLMPSMYNKYLKIIKQNCYRLLRLVNNIIDISKIDSGFLKLNLSNYNIVNVVEDITLSVADYIESRGVSLIFDTDIEEKVIACDPDKIERIMLNLLSNAIKFTNPGDEITVNMMDKGEHILISVKDTGVGIPGDKLQDIFERFKQVDKTIWRNREGSGIGLSLVKSLVELHGGNISIKSKQGEGTEFIIDLPSKTVDYEEVNNINMSYESKVERIDIEFSDIYM</sequence>
<evidence type="ECO:0000256" key="2">
    <source>
        <dbReference type="ARBA" id="ARBA00012438"/>
    </source>
</evidence>
<keyword evidence="12" id="KW-1185">Reference proteome</keyword>
<evidence type="ECO:0000256" key="9">
    <source>
        <dbReference type="SAM" id="Phobius"/>
    </source>
</evidence>
<evidence type="ECO:0000256" key="7">
    <source>
        <dbReference type="ARBA" id="ARBA00022840"/>
    </source>
</evidence>
<accession>A0A151APU7</accession>
<dbReference type="InterPro" id="IPR004358">
    <property type="entry name" value="Sig_transdc_His_kin-like_C"/>
</dbReference>
<dbReference type="InterPro" id="IPR035965">
    <property type="entry name" value="PAS-like_dom_sf"/>
</dbReference>
<dbReference type="Pfam" id="PF17159">
    <property type="entry name" value="MASE3"/>
    <property type="match status" value="1"/>
</dbReference>
<dbReference type="InterPro" id="IPR000014">
    <property type="entry name" value="PAS"/>
</dbReference>
<feature type="transmembrane region" description="Helical" evidence="9">
    <location>
        <begin position="76"/>
        <end position="93"/>
    </location>
</feature>
<evidence type="ECO:0000256" key="6">
    <source>
        <dbReference type="ARBA" id="ARBA00022777"/>
    </source>
</evidence>
<evidence type="ECO:0000259" key="10">
    <source>
        <dbReference type="PROSITE" id="PS50109"/>
    </source>
</evidence>
<dbReference type="SUPFAM" id="SSF47384">
    <property type="entry name" value="Homodimeric domain of signal transducing histidine kinase"/>
    <property type="match status" value="1"/>
</dbReference>
<keyword evidence="4 11" id="KW-0808">Transferase</keyword>
<keyword evidence="9" id="KW-1133">Transmembrane helix</keyword>
<reference evidence="11 12" key="1">
    <citation type="submission" date="2016-02" db="EMBL/GenBank/DDBJ databases">
        <title>Genome sequence of Clostridium colicanis DSM 13634.</title>
        <authorList>
            <person name="Poehlein A."/>
            <person name="Daniel R."/>
        </authorList>
    </citation>
    <scope>NUCLEOTIDE SEQUENCE [LARGE SCALE GENOMIC DNA]</scope>
    <source>
        <strain evidence="11 12">DSM 13634</strain>
    </source>
</reference>
<feature type="transmembrane region" description="Helical" evidence="9">
    <location>
        <begin position="17"/>
        <end position="38"/>
    </location>
</feature>
<keyword evidence="3" id="KW-0597">Phosphoprotein</keyword>
<gene>
    <name evidence="11" type="primary">todS_2</name>
    <name evidence="11" type="ORF">CLCOL_08890</name>
</gene>
<dbReference type="FunFam" id="3.30.565.10:FF:000037">
    <property type="entry name" value="Hybrid sensor histidine kinase/response regulator"/>
    <property type="match status" value="1"/>
</dbReference>